<dbReference type="GO" id="GO:0007059">
    <property type="term" value="P:chromosome segregation"/>
    <property type="evidence" value="ECO:0007669"/>
    <property type="project" value="UniProtKB-UniRule"/>
</dbReference>
<dbReference type="InterPro" id="IPR044068">
    <property type="entry name" value="CB"/>
</dbReference>
<dbReference type="InterPro" id="IPR050090">
    <property type="entry name" value="Tyrosine_recombinase_XerCD"/>
</dbReference>
<dbReference type="EMBL" id="NQXA01000012">
    <property type="protein sequence ID" value="PHQ28570.1"/>
    <property type="molecule type" value="Genomic_DNA"/>
</dbReference>
<evidence type="ECO:0000256" key="6">
    <source>
        <dbReference type="ARBA" id="ARBA00023125"/>
    </source>
</evidence>
<evidence type="ECO:0000256" key="3">
    <source>
        <dbReference type="ARBA" id="ARBA00022618"/>
    </source>
</evidence>
<evidence type="ECO:0000256" key="9">
    <source>
        <dbReference type="HAMAP-Rule" id="MF_01808"/>
    </source>
</evidence>
<feature type="active site" evidence="9">
    <location>
        <position position="266"/>
    </location>
</feature>
<evidence type="ECO:0000259" key="10">
    <source>
        <dbReference type="PROSITE" id="PS51898"/>
    </source>
</evidence>
<dbReference type="GO" id="GO:0006313">
    <property type="term" value="P:DNA transposition"/>
    <property type="evidence" value="ECO:0007669"/>
    <property type="project" value="UniProtKB-UniRule"/>
</dbReference>
<dbReference type="InterPro" id="IPR004107">
    <property type="entry name" value="Integrase_SAM-like_N"/>
</dbReference>
<dbReference type="InterPro" id="IPR002104">
    <property type="entry name" value="Integrase_catalytic"/>
</dbReference>
<evidence type="ECO:0000256" key="2">
    <source>
        <dbReference type="ARBA" id="ARBA00022490"/>
    </source>
</evidence>
<name>A0A2G1VPL0_9FLAO</name>
<dbReference type="InterPro" id="IPR011010">
    <property type="entry name" value="DNA_brk_join_enz"/>
</dbReference>
<accession>A0A2G1VPL0</accession>
<dbReference type="Proteomes" id="UP000229433">
    <property type="component" value="Unassembled WGS sequence"/>
</dbReference>
<keyword evidence="8 9" id="KW-0131">Cell cycle</keyword>
<keyword evidence="7 9" id="KW-0233">DNA recombination</keyword>
<feature type="active site" evidence="9">
    <location>
        <position position="170"/>
    </location>
</feature>
<reference evidence="12 13" key="1">
    <citation type="submission" date="2017-08" db="EMBL/GenBank/DDBJ databases">
        <title>The whole genome shortgun sequences of strain Leeuwenhoekiella nanhaiensis G18 from the South China Sea.</title>
        <authorList>
            <person name="Liu Q."/>
        </authorList>
    </citation>
    <scope>NUCLEOTIDE SEQUENCE [LARGE SCALE GENOMIC DNA]</scope>
    <source>
        <strain evidence="12 13">G18</strain>
    </source>
</reference>
<dbReference type="HAMAP" id="MF_01808">
    <property type="entry name" value="Recomb_XerC_XerD"/>
    <property type="match status" value="1"/>
</dbReference>
<dbReference type="InterPro" id="IPR013762">
    <property type="entry name" value="Integrase-like_cat_sf"/>
</dbReference>
<evidence type="ECO:0000313" key="12">
    <source>
        <dbReference type="EMBL" id="PHQ28570.1"/>
    </source>
</evidence>
<sequence>MALSSFIDYLSLERKYSKHTVTAYSRDIESFFDFLENRYGEMPEREISYPLIRSWIVKLADEGVGNRSVNRKVSSLKAYFKFLQKIEVIEQSPLAKHKSLKVKKEIQVPFSGDEIDAVLNELSAASDFASSRDLAMVALFYATGMRRSELINLQLDDVNLAQKTLKVLGKRNKERIIPLIDWLVDVLKTYINQRNQNFGSDTGGSLLLTNKGENLYDTFVYRTINRYFSEVSQKTKTSPHMLRHTFATHLLNNGADLNAVKELLGHASLASTQVYTHTSMAELSKVYRNAHPRNRSDD</sequence>
<feature type="active site" evidence="9">
    <location>
        <position position="146"/>
    </location>
</feature>
<dbReference type="RefSeq" id="WP_099646863.1">
    <property type="nucleotide sequence ID" value="NZ_KZ319294.1"/>
</dbReference>
<dbReference type="InterPro" id="IPR010998">
    <property type="entry name" value="Integrase_recombinase_N"/>
</dbReference>
<feature type="active site" evidence="9">
    <location>
        <position position="240"/>
    </location>
</feature>
<comment type="subcellular location">
    <subcellularLocation>
        <location evidence="1 9">Cytoplasm</location>
    </subcellularLocation>
</comment>
<keyword evidence="2 9" id="KW-0963">Cytoplasm</keyword>
<evidence type="ECO:0000313" key="13">
    <source>
        <dbReference type="Proteomes" id="UP000229433"/>
    </source>
</evidence>
<protein>
    <recommendedName>
        <fullName evidence="9">Tyrosine recombinase XerC</fullName>
    </recommendedName>
</protein>
<evidence type="ECO:0000256" key="8">
    <source>
        <dbReference type="ARBA" id="ARBA00023306"/>
    </source>
</evidence>
<feature type="domain" description="Core-binding (CB)" evidence="11">
    <location>
        <begin position="1"/>
        <end position="84"/>
    </location>
</feature>
<comment type="function">
    <text evidence="9">Site-specific tyrosine recombinase, which acts by catalyzing the cutting and rejoining of the recombining DNA molecules. The XerC-XerD complex is essential to convert dimers of the bacterial chromosome into monomers to permit their segregation at cell division. It also contributes to the segregational stability of plasmids.</text>
</comment>
<dbReference type="GO" id="GO:0051301">
    <property type="term" value="P:cell division"/>
    <property type="evidence" value="ECO:0007669"/>
    <property type="project" value="UniProtKB-KW"/>
</dbReference>
<comment type="similarity">
    <text evidence="9">Belongs to the 'phage' integrase family. XerC subfamily.</text>
</comment>
<dbReference type="GO" id="GO:0005737">
    <property type="term" value="C:cytoplasm"/>
    <property type="evidence" value="ECO:0007669"/>
    <property type="project" value="UniProtKB-SubCell"/>
</dbReference>
<comment type="subunit">
    <text evidence="9">Forms a cyclic heterotetrameric complex composed of two molecules of XerC and two molecules of XerD.</text>
</comment>
<dbReference type="PANTHER" id="PTHR30349:SF77">
    <property type="entry name" value="TYROSINE RECOMBINASE XERC"/>
    <property type="match status" value="1"/>
</dbReference>
<comment type="caution">
    <text evidence="12">The sequence shown here is derived from an EMBL/GenBank/DDBJ whole genome shotgun (WGS) entry which is preliminary data.</text>
</comment>
<evidence type="ECO:0000256" key="1">
    <source>
        <dbReference type="ARBA" id="ARBA00004496"/>
    </source>
</evidence>
<proteinExistence type="inferred from homology"/>
<dbReference type="Pfam" id="PF02899">
    <property type="entry name" value="Phage_int_SAM_1"/>
    <property type="match status" value="1"/>
</dbReference>
<evidence type="ECO:0000256" key="4">
    <source>
        <dbReference type="ARBA" id="ARBA00022829"/>
    </source>
</evidence>
<feature type="active site" evidence="9">
    <location>
        <position position="243"/>
    </location>
</feature>
<keyword evidence="5 9" id="KW-0229">DNA integration</keyword>
<dbReference type="Gene3D" id="1.10.443.10">
    <property type="entry name" value="Intergrase catalytic core"/>
    <property type="match status" value="1"/>
</dbReference>
<dbReference type="GO" id="GO:0009037">
    <property type="term" value="F:tyrosine-based site-specific recombinase activity"/>
    <property type="evidence" value="ECO:0007669"/>
    <property type="project" value="UniProtKB-UniRule"/>
</dbReference>
<dbReference type="SUPFAM" id="SSF56349">
    <property type="entry name" value="DNA breaking-rejoining enzymes"/>
    <property type="match status" value="1"/>
</dbReference>
<gene>
    <name evidence="9" type="primary">xerC</name>
    <name evidence="12" type="ORF">CJ305_13725</name>
</gene>
<keyword evidence="3 9" id="KW-0132">Cell division</keyword>
<keyword evidence="13" id="KW-1185">Reference proteome</keyword>
<dbReference type="Gene3D" id="1.10.150.130">
    <property type="match status" value="1"/>
</dbReference>
<evidence type="ECO:0000256" key="5">
    <source>
        <dbReference type="ARBA" id="ARBA00022908"/>
    </source>
</evidence>
<dbReference type="Pfam" id="PF00589">
    <property type="entry name" value="Phage_integrase"/>
    <property type="match status" value="1"/>
</dbReference>
<feature type="domain" description="Tyr recombinase" evidence="10">
    <location>
        <begin position="105"/>
        <end position="288"/>
    </location>
</feature>
<dbReference type="PROSITE" id="PS51900">
    <property type="entry name" value="CB"/>
    <property type="match status" value="1"/>
</dbReference>
<keyword evidence="4 9" id="KW-0159">Chromosome partition</keyword>
<feature type="active site" description="O-(3'-phospho-DNA)-tyrosine intermediate" evidence="9">
    <location>
        <position position="275"/>
    </location>
</feature>
<organism evidence="12 13">
    <name type="scientific">Leeuwenhoekiella nanhaiensis</name>
    <dbReference type="NCBI Taxonomy" id="1655491"/>
    <lineage>
        <taxon>Bacteria</taxon>
        <taxon>Pseudomonadati</taxon>
        <taxon>Bacteroidota</taxon>
        <taxon>Flavobacteriia</taxon>
        <taxon>Flavobacteriales</taxon>
        <taxon>Flavobacteriaceae</taxon>
        <taxon>Leeuwenhoekiella</taxon>
    </lineage>
</organism>
<dbReference type="GO" id="GO:0003677">
    <property type="term" value="F:DNA binding"/>
    <property type="evidence" value="ECO:0007669"/>
    <property type="project" value="UniProtKB-UniRule"/>
</dbReference>
<evidence type="ECO:0000259" key="11">
    <source>
        <dbReference type="PROSITE" id="PS51900"/>
    </source>
</evidence>
<evidence type="ECO:0000256" key="7">
    <source>
        <dbReference type="ARBA" id="ARBA00023172"/>
    </source>
</evidence>
<dbReference type="PANTHER" id="PTHR30349">
    <property type="entry name" value="PHAGE INTEGRASE-RELATED"/>
    <property type="match status" value="1"/>
</dbReference>
<dbReference type="AlphaFoldDB" id="A0A2G1VPL0"/>
<dbReference type="OrthoDB" id="9801717at2"/>
<keyword evidence="6 9" id="KW-0238">DNA-binding</keyword>
<dbReference type="PROSITE" id="PS51898">
    <property type="entry name" value="TYR_RECOMBINASE"/>
    <property type="match status" value="1"/>
</dbReference>
<dbReference type="InterPro" id="IPR023009">
    <property type="entry name" value="Tyrosine_recombinase_XerC/XerD"/>
</dbReference>